<dbReference type="SUPFAM" id="SSF55186">
    <property type="entry name" value="ThrRS/AlaRS common domain"/>
    <property type="match status" value="1"/>
</dbReference>
<dbReference type="Gene3D" id="2.40.30.130">
    <property type="match status" value="1"/>
</dbReference>
<dbReference type="Pfam" id="PF07973">
    <property type="entry name" value="tRNA_SAD"/>
    <property type="match status" value="1"/>
</dbReference>
<dbReference type="PANTHER" id="PTHR43462">
    <property type="entry name" value="ALANYL-TRNA EDITING PROTEIN"/>
    <property type="match status" value="1"/>
</dbReference>
<dbReference type="SMART" id="SM00863">
    <property type="entry name" value="tRNA_SAD"/>
    <property type="match status" value="1"/>
</dbReference>
<comment type="subcellular location">
    <subcellularLocation>
        <location evidence="2">Cytoplasm</location>
    </subcellularLocation>
</comment>
<dbReference type="GO" id="GO:0006419">
    <property type="term" value="P:alanyl-tRNA aminoacylation"/>
    <property type="evidence" value="ECO:0007669"/>
    <property type="project" value="InterPro"/>
</dbReference>
<dbReference type="GO" id="GO:0005737">
    <property type="term" value="C:cytoplasm"/>
    <property type="evidence" value="ECO:0007669"/>
    <property type="project" value="UniProtKB-SubCell"/>
</dbReference>
<comment type="caution">
    <text evidence="6">The sequence shown here is derived from an EMBL/GenBank/DDBJ whole genome shotgun (WGS) entry which is preliminary data.</text>
</comment>
<dbReference type="PROSITE" id="PS50860">
    <property type="entry name" value="AA_TRNA_LIGASE_II_ALA"/>
    <property type="match status" value="1"/>
</dbReference>
<dbReference type="InterPro" id="IPR018165">
    <property type="entry name" value="Ala-tRNA-synth_IIc_core"/>
</dbReference>
<dbReference type="GO" id="GO:0003676">
    <property type="term" value="F:nucleic acid binding"/>
    <property type="evidence" value="ECO:0007669"/>
    <property type="project" value="InterPro"/>
</dbReference>
<dbReference type="PANTHER" id="PTHR43462:SF1">
    <property type="entry name" value="ALANYL-TRNA EDITING PROTEIN AARSD1"/>
    <property type="match status" value="1"/>
</dbReference>
<dbReference type="AlphaFoldDB" id="A0A398BGH7"/>
<dbReference type="GO" id="GO:0002161">
    <property type="term" value="F:aminoacyl-tRNA deacylase activity"/>
    <property type="evidence" value="ECO:0007669"/>
    <property type="project" value="UniProtKB-ARBA"/>
</dbReference>
<dbReference type="GO" id="GO:0046872">
    <property type="term" value="F:metal ion binding"/>
    <property type="evidence" value="ECO:0007669"/>
    <property type="project" value="UniProtKB-KW"/>
</dbReference>
<dbReference type="Proteomes" id="UP000265816">
    <property type="component" value="Unassembled WGS sequence"/>
</dbReference>
<dbReference type="OrthoDB" id="9812949at2"/>
<proteinExistence type="predicted"/>
<dbReference type="InterPro" id="IPR012947">
    <property type="entry name" value="tRNA_SAD"/>
</dbReference>
<dbReference type="GO" id="GO:0005524">
    <property type="term" value="F:ATP binding"/>
    <property type="evidence" value="ECO:0007669"/>
    <property type="project" value="InterPro"/>
</dbReference>
<dbReference type="InterPro" id="IPR018163">
    <property type="entry name" value="Thr/Ala-tRNA-synth_IIc_edit"/>
</dbReference>
<gene>
    <name evidence="6" type="ORF">D1970_02730</name>
</gene>
<accession>A0A398BGH7</accession>
<keyword evidence="4" id="KW-0862">Zinc</keyword>
<evidence type="ECO:0000256" key="3">
    <source>
        <dbReference type="ARBA" id="ARBA00022723"/>
    </source>
</evidence>
<keyword evidence="7" id="KW-1185">Reference proteome</keyword>
<dbReference type="SUPFAM" id="SSF50447">
    <property type="entry name" value="Translation proteins"/>
    <property type="match status" value="1"/>
</dbReference>
<reference evidence="6 7" key="1">
    <citation type="submission" date="2018-08" db="EMBL/GenBank/DDBJ databases">
        <title>Bacillus jemisoniae sp. nov., Bacillus chryseoplanitiae sp. nov., Bacillus resnikiae sp. nov., and Bacillus frankliniae sp. nov., isolated from Viking spacecraft and associated surfaces.</title>
        <authorList>
            <person name="Seuylemezian A."/>
            <person name="Vaishampayan P."/>
        </authorList>
    </citation>
    <scope>NUCLEOTIDE SEQUENCE [LARGE SCALE GENOMIC DNA]</scope>
    <source>
        <strain evidence="6 7">JJ-247</strain>
    </source>
</reference>
<dbReference type="Gene3D" id="3.10.310.40">
    <property type="match status" value="1"/>
</dbReference>
<evidence type="ECO:0000313" key="6">
    <source>
        <dbReference type="EMBL" id="RID87778.1"/>
    </source>
</evidence>
<dbReference type="RefSeq" id="WP_119111350.1">
    <property type="nucleotide sequence ID" value="NZ_CBCSEO010000001.1"/>
</dbReference>
<dbReference type="EMBL" id="QWVT01000008">
    <property type="protein sequence ID" value="RID87778.1"/>
    <property type="molecule type" value="Genomic_DNA"/>
</dbReference>
<sequence>MEHKLFYKNPYMTRFKSEAVSTGKDESGRSYAVLKETAFYPTGGGQPFDTGTLNGVTVTDVEEVDGEIRHYLTAPMAEREVEGEIDWARRFDHMQQHSGQHILSAAFEDLFDSQTVGFHLGSETVTIDLDREELTEEEAEEAEKLSNRIVAENRPIIAKRVSPEEAAQYPLRKELSVAEDIRLVIIPDFDYGGCGGTHPKSTGETGPIKILGWERQRKKIRLEFVCGQRVLAQLHQKQKIIRDLTGILNAPELQLSDAARKLVLGGKTQEKVLEELRGILLTYEAADLVAENNGHVISRVFQDRTIKELQKLARYVIGEKEEAVVLFVSENGDQLQIVCGKGPKSNGNMKNILMGVLPLIEGKGGGSETFAQGGGRAVMSGQALLGHMHAGVQ</sequence>
<evidence type="ECO:0000313" key="7">
    <source>
        <dbReference type="Proteomes" id="UP000265816"/>
    </source>
</evidence>
<dbReference type="InterPro" id="IPR009000">
    <property type="entry name" value="Transl_B-barrel_sf"/>
</dbReference>
<evidence type="ECO:0000256" key="1">
    <source>
        <dbReference type="ARBA" id="ARBA00001947"/>
    </source>
</evidence>
<keyword evidence="3" id="KW-0479">Metal-binding</keyword>
<dbReference type="Gene3D" id="3.30.980.10">
    <property type="entry name" value="Threonyl-trna Synthetase, Chain A, domain 2"/>
    <property type="match status" value="1"/>
</dbReference>
<feature type="domain" description="Alanyl-transfer RNA synthetases family profile" evidence="5">
    <location>
        <begin position="1"/>
        <end position="236"/>
    </location>
</feature>
<dbReference type="GO" id="GO:0004813">
    <property type="term" value="F:alanine-tRNA ligase activity"/>
    <property type="evidence" value="ECO:0007669"/>
    <property type="project" value="InterPro"/>
</dbReference>
<evidence type="ECO:0000256" key="4">
    <source>
        <dbReference type="ARBA" id="ARBA00022833"/>
    </source>
</evidence>
<dbReference type="InterPro" id="IPR051335">
    <property type="entry name" value="Alanyl-tRNA_Editing_Enzymes"/>
</dbReference>
<evidence type="ECO:0000256" key="2">
    <source>
        <dbReference type="ARBA" id="ARBA00004496"/>
    </source>
</evidence>
<organism evidence="6 7">
    <name type="scientific">Mesobacillus zeae</name>
    <dbReference type="NCBI Taxonomy" id="1917180"/>
    <lineage>
        <taxon>Bacteria</taxon>
        <taxon>Bacillati</taxon>
        <taxon>Bacillota</taxon>
        <taxon>Bacilli</taxon>
        <taxon>Bacillales</taxon>
        <taxon>Bacillaceae</taxon>
        <taxon>Mesobacillus</taxon>
    </lineage>
</organism>
<comment type="cofactor">
    <cofactor evidence="1">
        <name>Zn(2+)</name>
        <dbReference type="ChEBI" id="CHEBI:29105"/>
    </cofactor>
</comment>
<name>A0A398BGH7_9BACI</name>
<evidence type="ECO:0000259" key="5">
    <source>
        <dbReference type="PROSITE" id="PS50860"/>
    </source>
</evidence>
<protein>
    <submittedName>
        <fullName evidence="6">Alanyl-tRNA editing protein</fullName>
    </submittedName>
</protein>